<organism evidence="1 2">
    <name type="scientific">Imperialibacter roseus</name>
    <dbReference type="NCBI Taxonomy" id="1324217"/>
    <lineage>
        <taxon>Bacteria</taxon>
        <taxon>Pseudomonadati</taxon>
        <taxon>Bacteroidota</taxon>
        <taxon>Cytophagia</taxon>
        <taxon>Cytophagales</taxon>
        <taxon>Flammeovirgaceae</taxon>
        <taxon>Imperialibacter</taxon>
    </lineage>
</organism>
<dbReference type="Proteomes" id="UP001302349">
    <property type="component" value="Chromosome"/>
</dbReference>
<evidence type="ECO:0000313" key="1">
    <source>
        <dbReference type="EMBL" id="WOK06309.1"/>
    </source>
</evidence>
<sequence>MSLSIKYSWWMGFVIFFASCEPTVKNDAIVFFNDFESADMDNIVGGKLMNYNGNQVIGNYFDDGFSIALDGLPEHNYITISFDLFIHDSWDGNLSYPAGPDWWLMLVDGQSIIETTFSNGICNALWCIQQSYPQNGWRMNDPKTGAFKTDLPLLCYYSELSNGTSIYQISKTVGHSADKLEIRFFDRLTQPIPNDICDESWSLDNLTLKTLTLN</sequence>
<evidence type="ECO:0000313" key="2">
    <source>
        <dbReference type="Proteomes" id="UP001302349"/>
    </source>
</evidence>
<proteinExistence type="predicted"/>
<reference evidence="1 2" key="1">
    <citation type="journal article" date="2023" name="Microbiol. Resour. Announc.">
        <title>Complete Genome Sequence of Imperialibacter roseus strain P4T.</title>
        <authorList>
            <person name="Tizabi D.R."/>
            <person name="Bachvaroff T."/>
            <person name="Hill R.T."/>
        </authorList>
    </citation>
    <scope>NUCLEOTIDE SEQUENCE [LARGE SCALE GENOMIC DNA]</scope>
    <source>
        <strain evidence="1 2">P4T</strain>
    </source>
</reference>
<keyword evidence="2" id="KW-1185">Reference proteome</keyword>
<evidence type="ECO:0008006" key="3">
    <source>
        <dbReference type="Google" id="ProtNLM"/>
    </source>
</evidence>
<accession>A0ABZ0IPB3</accession>
<dbReference type="RefSeq" id="WP_317489036.1">
    <property type="nucleotide sequence ID" value="NZ_CP136051.1"/>
</dbReference>
<dbReference type="PROSITE" id="PS51257">
    <property type="entry name" value="PROKAR_LIPOPROTEIN"/>
    <property type="match status" value="1"/>
</dbReference>
<name>A0ABZ0IPB3_9BACT</name>
<gene>
    <name evidence="1" type="ORF">RT717_24860</name>
</gene>
<dbReference type="EMBL" id="CP136051">
    <property type="protein sequence ID" value="WOK06309.1"/>
    <property type="molecule type" value="Genomic_DNA"/>
</dbReference>
<protein>
    <recommendedName>
        <fullName evidence="3">Lipoprotein</fullName>
    </recommendedName>
</protein>